<name>A0A1D6H3W3_MAIZE</name>
<gene>
    <name evidence="3" type="ORF">ZEAMMB73_Zm00001d015773</name>
</gene>
<feature type="chain" id="PRO_5010804702" evidence="2">
    <location>
        <begin position="18"/>
        <end position="188"/>
    </location>
</feature>
<evidence type="ECO:0000256" key="1">
    <source>
        <dbReference type="SAM" id="MobiDB-lite"/>
    </source>
</evidence>
<evidence type="ECO:0000313" key="3">
    <source>
        <dbReference type="EMBL" id="AQK69517.1"/>
    </source>
</evidence>
<keyword evidence="2" id="KW-0732">Signal</keyword>
<organism evidence="3">
    <name type="scientific">Zea mays</name>
    <name type="common">Maize</name>
    <dbReference type="NCBI Taxonomy" id="4577"/>
    <lineage>
        <taxon>Eukaryota</taxon>
        <taxon>Viridiplantae</taxon>
        <taxon>Streptophyta</taxon>
        <taxon>Embryophyta</taxon>
        <taxon>Tracheophyta</taxon>
        <taxon>Spermatophyta</taxon>
        <taxon>Magnoliopsida</taxon>
        <taxon>Liliopsida</taxon>
        <taxon>Poales</taxon>
        <taxon>Poaceae</taxon>
        <taxon>PACMAD clade</taxon>
        <taxon>Panicoideae</taxon>
        <taxon>Andropogonodae</taxon>
        <taxon>Andropogoneae</taxon>
        <taxon>Tripsacinae</taxon>
        <taxon>Zea</taxon>
    </lineage>
</organism>
<dbReference type="InParanoid" id="A0A1D6H3W3"/>
<dbReference type="EMBL" id="CM000781">
    <property type="protein sequence ID" value="AQK69517.1"/>
    <property type="molecule type" value="Genomic_DNA"/>
</dbReference>
<accession>A0A1D6H3W3</accession>
<dbReference type="PaxDb" id="4577-GRMZM2G396169_P02"/>
<proteinExistence type="predicted"/>
<feature type="compositionally biased region" description="Basic and acidic residues" evidence="1">
    <location>
        <begin position="153"/>
        <end position="188"/>
    </location>
</feature>
<feature type="region of interest" description="Disordered" evidence="1">
    <location>
        <begin position="149"/>
        <end position="188"/>
    </location>
</feature>
<sequence length="188" mass="20964">MNLSLALDLALVTAISPAPAPSMPSTTVTAARSSLIPEKLWEEDAENGARSFDAQSISRQATSIPGNLWKQNRRYDSKSHHLSGFVGNGDCSNLNQESRACNGGSPFEIIDKRSMKIKHTPVMLRWKFRRNQSLNPWKNHGDQIPAWITPTRGDLDSSKFRDSEGPIKEKCKDVDKINDEAKGSRKKM</sequence>
<dbReference type="ExpressionAtlas" id="A0A1D6H3W3">
    <property type="expression patterns" value="baseline"/>
</dbReference>
<reference evidence="3" key="1">
    <citation type="submission" date="2015-12" db="EMBL/GenBank/DDBJ databases">
        <title>Update maize B73 reference genome by single molecule sequencing technologies.</title>
        <authorList>
            <consortium name="Maize Genome Sequencing Project"/>
            <person name="Ware D."/>
        </authorList>
    </citation>
    <scope>NUCLEOTIDE SEQUENCE</scope>
    <source>
        <tissue evidence="3">Seedling</tissue>
    </source>
</reference>
<evidence type="ECO:0000256" key="2">
    <source>
        <dbReference type="SAM" id="SignalP"/>
    </source>
</evidence>
<protein>
    <submittedName>
        <fullName evidence="3">Uncharacterized protein</fullName>
    </submittedName>
</protein>
<feature type="signal peptide" evidence="2">
    <location>
        <begin position="1"/>
        <end position="17"/>
    </location>
</feature>
<dbReference type="AlphaFoldDB" id="A0A1D6H3W3"/>